<name>A0A9W9IW31_9EURO</name>
<protein>
    <submittedName>
        <fullName evidence="2">Uncharacterized protein</fullName>
    </submittedName>
</protein>
<keyword evidence="3" id="KW-1185">Reference proteome</keyword>
<evidence type="ECO:0000313" key="2">
    <source>
        <dbReference type="EMBL" id="KAJ5185810.1"/>
    </source>
</evidence>
<dbReference type="OrthoDB" id="4357582at2759"/>
<sequence length="112" mass="13142">MVISLPLLFKVLQNLVWIYGNEDHCQEHLNNPSDLLRCNPITFRNAPIKLGLYPFYLGAKGKNPSKRILQFHSYIEDYLKELKLDFDCKHPAYSTSFRSLEELTYHLVDTHC</sequence>
<keyword evidence="1" id="KW-0732">Signal</keyword>
<dbReference type="AlphaFoldDB" id="A0A9W9IW31"/>
<reference evidence="2" key="1">
    <citation type="submission" date="2022-11" db="EMBL/GenBank/DDBJ databases">
        <authorList>
            <person name="Petersen C."/>
        </authorList>
    </citation>
    <scope>NUCLEOTIDE SEQUENCE</scope>
    <source>
        <strain evidence="2">IBT 16849</strain>
    </source>
</reference>
<comment type="caution">
    <text evidence="2">The sequence shown here is derived from an EMBL/GenBank/DDBJ whole genome shotgun (WGS) entry which is preliminary data.</text>
</comment>
<feature type="signal peptide" evidence="1">
    <location>
        <begin position="1"/>
        <end position="20"/>
    </location>
</feature>
<feature type="chain" id="PRO_5040724822" evidence="1">
    <location>
        <begin position="21"/>
        <end position="112"/>
    </location>
</feature>
<reference evidence="2" key="2">
    <citation type="journal article" date="2023" name="IMA Fungus">
        <title>Comparative genomic study of the Penicillium genus elucidates a diverse pangenome and 15 lateral gene transfer events.</title>
        <authorList>
            <person name="Petersen C."/>
            <person name="Sorensen T."/>
            <person name="Nielsen M.R."/>
            <person name="Sondergaard T.E."/>
            <person name="Sorensen J.L."/>
            <person name="Fitzpatrick D.A."/>
            <person name="Frisvad J.C."/>
            <person name="Nielsen K.L."/>
        </authorList>
    </citation>
    <scope>NUCLEOTIDE SEQUENCE</scope>
    <source>
        <strain evidence="2">IBT 16849</strain>
    </source>
</reference>
<evidence type="ECO:0000256" key="1">
    <source>
        <dbReference type="SAM" id="SignalP"/>
    </source>
</evidence>
<accession>A0A9W9IW31</accession>
<organism evidence="2 3">
    <name type="scientific">Penicillium cf. griseofulvum</name>
    <dbReference type="NCBI Taxonomy" id="2972120"/>
    <lineage>
        <taxon>Eukaryota</taxon>
        <taxon>Fungi</taxon>
        <taxon>Dikarya</taxon>
        <taxon>Ascomycota</taxon>
        <taxon>Pezizomycotina</taxon>
        <taxon>Eurotiomycetes</taxon>
        <taxon>Eurotiomycetidae</taxon>
        <taxon>Eurotiales</taxon>
        <taxon>Aspergillaceae</taxon>
        <taxon>Penicillium</taxon>
    </lineage>
</organism>
<evidence type="ECO:0000313" key="3">
    <source>
        <dbReference type="Proteomes" id="UP001150879"/>
    </source>
</evidence>
<proteinExistence type="predicted"/>
<dbReference type="Proteomes" id="UP001150879">
    <property type="component" value="Unassembled WGS sequence"/>
</dbReference>
<gene>
    <name evidence="2" type="ORF">N7472_010650</name>
</gene>
<dbReference type="EMBL" id="JAPQKP010000006">
    <property type="protein sequence ID" value="KAJ5185810.1"/>
    <property type="molecule type" value="Genomic_DNA"/>
</dbReference>